<dbReference type="GeneID" id="65095712"/>
<dbReference type="Proteomes" id="UP000680656">
    <property type="component" value="Chromosome"/>
</dbReference>
<dbReference type="AlphaFoldDB" id="A0A8E7B128"/>
<dbReference type="EMBL" id="CP075546">
    <property type="protein sequence ID" value="QVV89138.1"/>
    <property type="molecule type" value="Genomic_DNA"/>
</dbReference>
<organism evidence="1 2">
    <name type="scientific">Methanospirillum purgamenti</name>
    <dbReference type="NCBI Taxonomy" id="2834276"/>
    <lineage>
        <taxon>Archaea</taxon>
        <taxon>Methanobacteriati</taxon>
        <taxon>Methanobacteriota</taxon>
        <taxon>Stenosarchaea group</taxon>
        <taxon>Methanomicrobia</taxon>
        <taxon>Methanomicrobiales</taxon>
        <taxon>Methanospirillaceae</taxon>
        <taxon>Methanospirillum</taxon>
    </lineage>
</organism>
<evidence type="ECO:0008006" key="3">
    <source>
        <dbReference type="Google" id="ProtNLM"/>
    </source>
</evidence>
<name>A0A8E7B128_9EURY</name>
<sequence length="258" mass="30330">MEPSDFTLTQYQILLYHLQKFGYTPLTVHQYLSENINRNSGHFVILRHDIDRRIHKSVQFAHIESQLNISASYYFRYHALQNPEIIACVSQLGHEIGYHYEVISRASGNLNQAKALFEEDLRKFRDICPVHTVCMHGAPLSRFENLSFWETYRLEDFKLSGEGFLSIQDVQYLSDTGRSWSSLHNLRDRLPGDRGIEFNSQLISTQDLINYIAEKHPPRLYLVTHPERWSEDCIEWFYSYGFDTLCNVGKEIIKEFRG</sequence>
<evidence type="ECO:0000313" key="1">
    <source>
        <dbReference type="EMBL" id="QVV89138.1"/>
    </source>
</evidence>
<gene>
    <name evidence="1" type="ORF">KHC33_00970</name>
</gene>
<accession>A0A8E7B128</accession>
<keyword evidence="2" id="KW-1185">Reference proteome</keyword>
<proteinExistence type="predicted"/>
<dbReference type="RefSeq" id="WP_214419939.1">
    <property type="nucleotide sequence ID" value="NZ_CP075546.1"/>
</dbReference>
<dbReference type="KEGG" id="mrtj:KHC33_00970"/>
<reference evidence="1 2" key="1">
    <citation type="submission" date="2021-05" db="EMBL/GenBank/DDBJ databases">
        <title>A novel Methanospirillum isolate from a pyrite-forming mixed culture.</title>
        <authorList>
            <person name="Bunk B."/>
            <person name="Sproer C."/>
            <person name="Spring S."/>
            <person name="Pester M."/>
        </authorList>
    </citation>
    <scope>NUCLEOTIDE SEQUENCE [LARGE SCALE GENOMIC DNA]</scope>
    <source>
        <strain evidence="1 2">J.3.6.1-F.2.7.3</strain>
    </source>
</reference>
<protein>
    <recommendedName>
        <fullName evidence="3">Polysaccharide deacetylase</fullName>
    </recommendedName>
</protein>
<evidence type="ECO:0000313" key="2">
    <source>
        <dbReference type="Proteomes" id="UP000680656"/>
    </source>
</evidence>